<dbReference type="CDD" id="cd04865">
    <property type="entry name" value="LigD_Pol_like_2"/>
    <property type="match status" value="1"/>
</dbReference>
<proteinExistence type="predicted"/>
<feature type="domain" description="DNA ligase D polymerase" evidence="1">
    <location>
        <begin position="40"/>
        <end position="293"/>
    </location>
</feature>
<dbReference type="AlphaFoldDB" id="B1I253"/>
<accession>B1I253</accession>
<keyword evidence="3" id="KW-1185">Reference proteome</keyword>
<organism evidence="2 3">
    <name type="scientific">Desulforudis audaxviator (strain MP104C)</name>
    <dbReference type="NCBI Taxonomy" id="477974"/>
    <lineage>
        <taxon>Bacteria</taxon>
        <taxon>Bacillati</taxon>
        <taxon>Bacillota</taxon>
        <taxon>Clostridia</taxon>
        <taxon>Thermoanaerobacterales</taxon>
        <taxon>Candidatus Desulforudaceae</taxon>
        <taxon>Candidatus Desulforudis</taxon>
    </lineage>
</organism>
<dbReference type="OrthoDB" id="9802472at2"/>
<dbReference type="InterPro" id="IPR014145">
    <property type="entry name" value="LigD_pol_dom"/>
</dbReference>
<evidence type="ECO:0000313" key="2">
    <source>
        <dbReference type="EMBL" id="ACA59132.1"/>
    </source>
</evidence>
<dbReference type="Proteomes" id="UP000008544">
    <property type="component" value="Chromosome"/>
</dbReference>
<reference evidence="3" key="1">
    <citation type="submission" date="2007-10" db="EMBL/GenBank/DDBJ databases">
        <title>Complete sequence of chromosome of Desulforudis audaxviator MP104C.</title>
        <authorList>
            <person name="Copeland A."/>
            <person name="Lucas S."/>
            <person name="Lapidus A."/>
            <person name="Barry K."/>
            <person name="Glavina del Rio T."/>
            <person name="Dalin E."/>
            <person name="Tice H."/>
            <person name="Bruce D."/>
            <person name="Pitluck S."/>
            <person name="Lowry S.R."/>
            <person name="Larimer F."/>
            <person name="Land M.L."/>
            <person name="Hauser L."/>
            <person name="Kyrpides N."/>
            <person name="Ivanova N.N."/>
            <person name="Richardson P."/>
        </authorList>
    </citation>
    <scope>NUCLEOTIDE SEQUENCE [LARGE SCALE GENOMIC DNA]</scope>
    <source>
        <strain evidence="3">MP104C</strain>
    </source>
</reference>
<gene>
    <name evidence="2" type="ordered locus">Daud_0598</name>
</gene>
<dbReference type="KEGG" id="dau:Daud_0598"/>
<dbReference type="EMBL" id="CP000860">
    <property type="protein sequence ID" value="ACA59132.1"/>
    <property type="molecule type" value="Genomic_DNA"/>
</dbReference>
<dbReference type="PANTHER" id="PTHR42705:SF3">
    <property type="entry name" value="ATP-DEPENDENT DNA LIGASE"/>
    <property type="match status" value="1"/>
</dbReference>
<dbReference type="PANTHER" id="PTHR42705">
    <property type="entry name" value="BIFUNCTIONAL NON-HOMOLOGOUS END JOINING PROTEIN LIGD"/>
    <property type="match status" value="1"/>
</dbReference>
<name>B1I253_DESAP</name>
<dbReference type="STRING" id="477974.Daud_0598"/>
<reference evidence="2 3" key="2">
    <citation type="journal article" date="2008" name="Science">
        <title>Environmental genomics reveals a single-species ecosystem deep within Earth.</title>
        <authorList>
            <person name="Chivian D."/>
            <person name="Brodie E.L."/>
            <person name="Alm E.J."/>
            <person name="Culley D.E."/>
            <person name="Dehal P.S."/>
            <person name="Desantis T.Z."/>
            <person name="Gihring T.M."/>
            <person name="Lapidus A."/>
            <person name="Lin L.H."/>
            <person name="Lowry S.R."/>
            <person name="Moser D.P."/>
            <person name="Richardson P.M."/>
            <person name="Southam G."/>
            <person name="Wanger G."/>
            <person name="Pratt L.M."/>
            <person name="Andersen G.L."/>
            <person name="Hazen T.C."/>
            <person name="Brockman F.J."/>
            <person name="Arkin A.P."/>
            <person name="Onstott T.C."/>
        </authorList>
    </citation>
    <scope>NUCLEOTIDE SEQUENCE [LARGE SCALE GENOMIC DNA]</scope>
    <source>
        <strain evidence="2 3">MP104C</strain>
    </source>
</reference>
<protein>
    <recommendedName>
        <fullName evidence="1">DNA ligase D polymerase domain-containing protein</fullName>
    </recommendedName>
</protein>
<evidence type="ECO:0000313" key="3">
    <source>
        <dbReference type="Proteomes" id="UP000008544"/>
    </source>
</evidence>
<dbReference type="HOGENOM" id="CLU_008325_1_0_9"/>
<dbReference type="InterPro" id="IPR052171">
    <property type="entry name" value="NHEJ_LigD"/>
</dbReference>
<sequence>MRYLVPSFSKGDPLVPTVLIGRQKVDLTNLDKVFWPEGYTKGDLVNYYHRVAPYVLRYLRDRPIVMSRYPDGINGKHFYQKERPEYTPDWIETVLVAHEGAQRVINYIVCRDEATLVWIANQGAIEMHAWLGRAGRLEYPDLAVLDLDPAAGAKWRQVIDVALLARTVLAEFGLAGFPKTSGATGVHVFIPLEPVHTYRETTRAMEAVARLVTGVCAFATTERVIERRTGKVYIDYLQNTAGKTMAFPYSVRPLPSAPVSTPVTWEELEDLKAAKGFNIKTVPERLQNLGDPYAGLFNRHYRLDALLELAPSPA</sequence>
<evidence type="ECO:0000259" key="1">
    <source>
        <dbReference type="Pfam" id="PF21686"/>
    </source>
</evidence>
<dbReference type="Pfam" id="PF21686">
    <property type="entry name" value="LigD_Prim-Pol"/>
    <property type="match status" value="1"/>
</dbReference>
<dbReference type="RefSeq" id="WP_012301720.1">
    <property type="nucleotide sequence ID" value="NC_010424.1"/>
</dbReference>
<dbReference type="eggNOG" id="COG3285">
    <property type="taxonomic scope" value="Bacteria"/>
</dbReference>
<dbReference type="NCBIfam" id="TIGR02778">
    <property type="entry name" value="ligD_pol"/>
    <property type="match status" value="1"/>
</dbReference>
<dbReference type="Gene3D" id="3.90.920.10">
    <property type="entry name" value="DNA primase, PRIM domain"/>
    <property type="match status" value="1"/>
</dbReference>